<evidence type="ECO:0000256" key="6">
    <source>
        <dbReference type="ARBA" id="ARBA00022842"/>
    </source>
</evidence>
<dbReference type="GO" id="GO:0005525">
    <property type="term" value="F:GTP binding"/>
    <property type="evidence" value="ECO:0007669"/>
    <property type="project" value="UniProtKB-UniRule"/>
</dbReference>
<keyword evidence="6 8" id="KW-0460">Magnesium</keyword>
<feature type="binding site" evidence="8">
    <location>
        <position position="40"/>
    </location>
    <ligand>
        <name>Mg(2+)</name>
        <dbReference type="ChEBI" id="CHEBI:18420"/>
    </ligand>
</feature>
<feature type="binding site" evidence="8">
    <location>
        <begin position="298"/>
        <end position="304"/>
    </location>
    <ligand>
        <name>substrate</name>
    </ligand>
</feature>
<name>A0A0M1N193_9BACL</name>
<dbReference type="InterPro" id="IPR033128">
    <property type="entry name" value="Adenylosuccin_syn_Lys_AS"/>
</dbReference>
<keyword evidence="12" id="KW-1185">Reference proteome</keyword>
<dbReference type="CDD" id="cd03108">
    <property type="entry name" value="AdSS"/>
    <property type="match status" value="1"/>
</dbReference>
<dbReference type="Gene3D" id="3.90.170.10">
    <property type="entry name" value="Adenylosuccinate Synthetase, subunit A, domain 3"/>
    <property type="match status" value="1"/>
</dbReference>
<keyword evidence="5 8" id="KW-0658">Purine biosynthesis</keyword>
<comment type="similarity">
    <text evidence="8 10">Belongs to the adenylosuccinate synthetase family.</text>
</comment>
<dbReference type="SUPFAM" id="SSF52540">
    <property type="entry name" value="P-loop containing nucleoside triphosphate hydrolases"/>
    <property type="match status" value="1"/>
</dbReference>
<dbReference type="GO" id="GO:0004019">
    <property type="term" value="F:adenylosuccinate synthase activity"/>
    <property type="evidence" value="ECO:0007669"/>
    <property type="project" value="UniProtKB-UniRule"/>
</dbReference>
<comment type="caution">
    <text evidence="11">The sequence shown here is derived from an EMBL/GenBank/DDBJ whole genome shotgun (WGS) entry which is preliminary data.</text>
</comment>
<keyword evidence="7 8" id="KW-0342">GTP-binding</keyword>
<accession>A0A0M1N193</accession>
<dbReference type="UniPathway" id="UPA00075">
    <property type="reaction ID" value="UER00335"/>
</dbReference>
<gene>
    <name evidence="8" type="primary">purA</name>
    <name evidence="11" type="ORF">AM231_24930</name>
</gene>
<proteinExistence type="inferred from homology"/>
<dbReference type="InterPro" id="IPR042111">
    <property type="entry name" value="Adenylosuccinate_synth_dom3"/>
</dbReference>
<evidence type="ECO:0000256" key="10">
    <source>
        <dbReference type="RuleBase" id="RU000520"/>
    </source>
</evidence>
<feature type="active site" description="Proton acceptor" evidence="8">
    <location>
        <position position="13"/>
    </location>
</feature>
<evidence type="ECO:0000256" key="7">
    <source>
        <dbReference type="ARBA" id="ARBA00023134"/>
    </source>
</evidence>
<dbReference type="FunFam" id="1.10.300.10:FF:000001">
    <property type="entry name" value="Adenylosuccinate synthetase"/>
    <property type="match status" value="1"/>
</dbReference>
<feature type="binding site" description="in other chain" evidence="8">
    <location>
        <position position="223"/>
    </location>
    <ligand>
        <name>IMP</name>
        <dbReference type="ChEBI" id="CHEBI:58053"/>
        <note>ligand shared between dimeric partners</note>
    </ligand>
</feature>
<dbReference type="AlphaFoldDB" id="A0A0M1N193"/>
<protein>
    <recommendedName>
        <fullName evidence="8 10">Adenylosuccinate synthetase</fullName>
        <shortName evidence="8">AMPSase</shortName>
        <shortName evidence="8">AdSS</shortName>
        <ecNumber evidence="8 10">6.3.4.4</ecNumber>
    </recommendedName>
    <alternativeName>
        <fullName evidence="8">IMP--aspartate ligase</fullName>
    </alternativeName>
</protein>
<dbReference type="PANTHER" id="PTHR11846">
    <property type="entry name" value="ADENYLOSUCCINATE SYNTHETASE"/>
    <property type="match status" value="1"/>
</dbReference>
<feature type="active site" description="Proton donor" evidence="8">
    <location>
        <position position="41"/>
    </location>
</feature>
<feature type="binding site" description="in other chain" evidence="8">
    <location>
        <begin position="38"/>
        <end position="41"/>
    </location>
    <ligand>
        <name>IMP</name>
        <dbReference type="ChEBI" id="CHEBI:58053"/>
        <note>ligand shared between dimeric partners</note>
    </ligand>
</feature>
<dbReference type="Pfam" id="PF00709">
    <property type="entry name" value="Adenylsucc_synt"/>
    <property type="match status" value="1"/>
</dbReference>
<dbReference type="EC" id="6.3.4.4" evidence="8 10"/>
<reference evidence="12" key="1">
    <citation type="submission" date="2015-08" db="EMBL/GenBank/DDBJ databases">
        <title>Genome sequencing project for genomic taxonomy and phylogenomics of Bacillus-like bacteria.</title>
        <authorList>
            <person name="Liu B."/>
            <person name="Wang J."/>
            <person name="Zhu Y."/>
            <person name="Liu G."/>
            <person name="Chen Q."/>
            <person name="Chen Z."/>
            <person name="Lan J."/>
            <person name="Che J."/>
            <person name="Ge C."/>
            <person name="Shi H."/>
            <person name="Pan Z."/>
            <person name="Liu X."/>
        </authorList>
    </citation>
    <scope>NUCLEOTIDE SEQUENCE [LARGE SCALE GENOMIC DNA]</scope>
    <source>
        <strain evidence="12">FJAT-22460</strain>
    </source>
</reference>
<feature type="binding site" description="in other chain" evidence="8">
    <location>
        <position position="302"/>
    </location>
    <ligand>
        <name>IMP</name>
        <dbReference type="ChEBI" id="CHEBI:58053"/>
        <note>ligand shared between dimeric partners</note>
    </ligand>
</feature>
<dbReference type="PROSITE" id="PS00513">
    <property type="entry name" value="ADENYLOSUCCIN_SYN_2"/>
    <property type="match status" value="1"/>
</dbReference>
<dbReference type="SMART" id="SM00788">
    <property type="entry name" value="Adenylsucc_synt"/>
    <property type="match status" value="1"/>
</dbReference>
<evidence type="ECO:0000256" key="5">
    <source>
        <dbReference type="ARBA" id="ARBA00022755"/>
    </source>
</evidence>
<dbReference type="PROSITE" id="PS01266">
    <property type="entry name" value="ADENYLOSUCCIN_SYN_1"/>
    <property type="match status" value="1"/>
</dbReference>
<feature type="binding site" evidence="8">
    <location>
        <position position="304"/>
    </location>
    <ligand>
        <name>GTP</name>
        <dbReference type="ChEBI" id="CHEBI:37565"/>
    </ligand>
</feature>
<dbReference type="OrthoDB" id="9807553at2"/>
<comment type="catalytic activity">
    <reaction evidence="8 10">
        <text>IMP + L-aspartate + GTP = N(6)-(1,2-dicarboxyethyl)-AMP + GDP + phosphate + 2 H(+)</text>
        <dbReference type="Rhea" id="RHEA:15753"/>
        <dbReference type="ChEBI" id="CHEBI:15378"/>
        <dbReference type="ChEBI" id="CHEBI:29991"/>
        <dbReference type="ChEBI" id="CHEBI:37565"/>
        <dbReference type="ChEBI" id="CHEBI:43474"/>
        <dbReference type="ChEBI" id="CHEBI:57567"/>
        <dbReference type="ChEBI" id="CHEBI:58053"/>
        <dbReference type="ChEBI" id="CHEBI:58189"/>
        <dbReference type="EC" id="6.3.4.4"/>
    </reaction>
</comment>
<feature type="binding site" evidence="8">
    <location>
        <begin position="12"/>
        <end position="18"/>
    </location>
    <ligand>
        <name>GTP</name>
        <dbReference type="ChEBI" id="CHEBI:37565"/>
    </ligand>
</feature>
<dbReference type="RefSeq" id="WP_054405080.1">
    <property type="nucleotide sequence ID" value="NZ_LIUT01000008.1"/>
</dbReference>
<evidence type="ECO:0000313" key="11">
    <source>
        <dbReference type="EMBL" id="KOR75913.1"/>
    </source>
</evidence>
<dbReference type="Gene3D" id="1.10.300.10">
    <property type="entry name" value="Adenylosuccinate Synthetase, subunit A, domain 2"/>
    <property type="match status" value="1"/>
</dbReference>
<evidence type="ECO:0000313" key="12">
    <source>
        <dbReference type="Proteomes" id="UP000036932"/>
    </source>
</evidence>
<comment type="pathway">
    <text evidence="8 10">Purine metabolism; AMP biosynthesis via de novo pathway; AMP from IMP: step 1/2.</text>
</comment>
<dbReference type="PATRIC" id="fig|1705565.3.peg.1157"/>
<evidence type="ECO:0000256" key="1">
    <source>
        <dbReference type="ARBA" id="ARBA00011738"/>
    </source>
</evidence>
<evidence type="ECO:0000256" key="8">
    <source>
        <dbReference type="HAMAP-Rule" id="MF_00011"/>
    </source>
</evidence>
<evidence type="ECO:0000256" key="9">
    <source>
        <dbReference type="PROSITE-ProRule" id="PRU10134"/>
    </source>
</evidence>
<feature type="binding site" description="in other chain" evidence="8">
    <location>
        <position position="128"/>
    </location>
    <ligand>
        <name>IMP</name>
        <dbReference type="ChEBI" id="CHEBI:58053"/>
        <note>ligand shared between dimeric partners</note>
    </ligand>
</feature>
<comment type="subunit">
    <text evidence="1 8">Homodimer.</text>
</comment>
<dbReference type="FunFam" id="3.90.170.10:FF:000001">
    <property type="entry name" value="Adenylosuccinate synthetase"/>
    <property type="match status" value="1"/>
</dbReference>
<dbReference type="NCBIfam" id="NF002223">
    <property type="entry name" value="PRK01117.1"/>
    <property type="match status" value="1"/>
</dbReference>
<feature type="binding site" evidence="8">
    <location>
        <begin position="330"/>
        <end position="332"/>
    </location>
    <ligand>
        <name>GTP</name>
        <dbReference type="ChEBI" id="CHEBI:37565"/>
    </ligand>
</feature>
<sequence>MSTVVVVGTQWGDEGKGKITDYLAESADVVARYQGGNNAGHTILIDGKKFKLSLIPSGVFYKDKTCVIGNGMVVNPAALIEEINYIHDNGFSTDNLVISDRAHVIMPYHMVLDALEEDRKGPNKIGTTRKGIGPCYMDKAARNGIRIADLMDAEEFELKLRHLVKEKNQVITQVYGGEALDVEEILKQYLEHAEVIRKYVRDTSVVLNDAIDENQKVLFEGAQGVMLDIDQGTYPFVTSSNPSAGGVCIGSGVGPSKIQQVIGVAKSYTTRVGDGPFPTELDNEIGEYIREKGHEYGTVTGRARRVGWFDSVVVRHARRVSGITGLSLNSLDVLSGLETVKICTAYKFRGEEITHYPASLKMLAECEAIYEELPGWSEDITRAKILEDLPENTRRYVERVSELTGIPIAIFSVGRNREQTNQVLPIYEK</sequence>
<evidence type="ECO:0000256" key="4">
    <source>
        <dbReference type="ARBA" id="ARBA00022741"/>
    </source>
</evidence>
<dbReference type="InterPro" id="IPR042109">
    <property type="entry name" value="Adenylosuccinate_synth_dom1"/>
</dbReference>
<dbReference type="InterPro" id="IPR018220">
    <property type="entry name" value="Adenylosuccin_syn_GTP-bd"/>
</dbReference>
<dbReference type="InterPro" id="IPR027417">
    <property type="entry name" value="P-loop_NTPase"/>
</dbReference>
<organism evidence="11 12">
    <name type="scientific">Paenibacillus solani</name>
    <dbReference type="NCBI Taxonomy" id="1705565"/>
    <lineage>
        <taxon>Bacteria</taxon>
        <taxon>Bacillati</taxon>
        <taxon>Bacillota</taxon>
        <taxon>Bacilli</taxon>
        <taxon>Bacillales</taxon>
        <taxon>Paenibacillaceae</taxon>
        <taxon>Paenibacillus</taxon>
    </lineage>
</organism>
<keyword evidence="4 8" id="KW-0547">Nucleotide-binding</keyword>
<dbReference type="GO" id="GO:0046040">
    <property type="term" value="P:IMP metabolic process"/>
    <property type="evidence" value="ECO:0007669"/>
    <property type="project" value="TreeGrafter"/>
</dbReference>
<dbReference type="InterPro" id="IPR042110">
    <property type="entry name" value="Adenylosuccinate_synth_dom2"/>
</dbReference>
<keyword evidence="3 8" id="KW-0479">Metal-binding</keyword>
<feature type="binding site" description="in other chain" evidence="8">
    <location>
        <position position="238"/>
    </location>
    <ligand>
        <name>IMP</name>
        <dbReference type="ChEBI" id="CHEBI:58053"/>
        <note>ligand shared between dimeric partners</note>
    </ligand>
</feature>
<comment type="function">
    <text evidence="8">Plays an important role in the de novo pathway of purine nucleotide biosynthesis. Catalyzes the first committed step in the biosynthesis of AMP from IMP.</text>
</comment>
<evidence type="ECO:0000256" key="2">
    <source>
        <dbReference type="ARBA" id="ARBA00022598"/>
    </source>
</evidence>
<feature type="binding site" evidence="8">
    <location>
        <position position="13"/>
    </location>
    <ligand>
        <name>Mg(2+)</name>
        <dbReference type="ChEBI" id="CHEBI:18420"/>
    </ligand>
</feature>
<dbReference type="PANTHER" id="PTHR11846:SF0">
    <property type="entry name" value="ADENYLOSUCCINATE SYNTHETASE"/>
    <property type="match status" value="1"/>
</dbReference>
<dbReference type="HAMAP" id="MF_00011">
    <property type="entry name" value="Adenylosucc_synth"/>
    <property type="match status" value="1"/>
</dbReference>
<dbReference type="NCBIfam" id="TIGR00184">
    <property type="entry name" value="purA"/>
    <property type="match status" value="1"/>
</dbReference>
<feature type="active site" evidence="9">
    <location>
        <position position="139"/>
    </location>
</feature>
<feature type="binding site" evidence="8">
    <location>
        <begin position="412"/>
        <end position="414"/>
    </location>
    <ligand>
        <name>GTP</name>
        <dbReference type="ChEBI" id="CHEBI:37565"/>
    </ligand>
</feature>
<keyword evidence="8" id="KW-0963">Cytoplasm</keyword>
<comment type="cofactor">
    <cofactor evidence="8">
        <name>Mg(2+)</name>
        <dbReference type="ChEBI" id="CHEBI:18420"/>
    </cofactor>
    <text evidence="8">Binds 1 Mg(2+) ion per subunit.</text>
</comment>
<feature type="binding site" evidence="8">
    <location>
        <position position="142"/>
    </location>
    <ligand>
        <name>IMP</name>
        <dbReference type="ChEBI" id="CHEBI:58053"/>
        <note>ligand shared between dimeric partners</note>
    </ligand>
</feature>
<keyword evidence="2 8" id="KW-0436">Ligase</keyword>
<dbReference type="InterPro" id="IPR001114">
    <property type="entry name" value="Adenylosuccinate_synthetase"/>
</dbReference>
<evidence type="ECO:0000256" key="3">
    <source>
        <dbReference type="ARBA" id="ARBA00022723"/>
    </source>
</evidence>
<dbReference type="GO" id="GO:0005737">
    <property type="term" value="C:cytoplasm"/>
    <property type="evidence" value="ECO:0007669"/>
    <property type="project" value="UniProtKB-SubCell"/>
</dbReference>
<dbReference type="Proteomes" id="UP000036932">
    <property type="component" value="Unassembled WGS sequence"/>
</dbReference>
<feature type="binding site" evidence="8">
    <location>
        <begin position="40"/>
        <end position="42"/>
    </location>
    <ligand>
        <name>GTP</name>
        <dbReference type="ChEBI" id="CHEBI:37565"/>
    </ligand>
</feature>
<dbReference type="GO" id="GO:0044208">
    <property type="term" value="P:'de novo' AMP biosynthetic process"/>
    <property type="evidence" value="ECO:0007669"/>
    <property type="project" value="UniProtKB-UniRule"/>
</dbReference>
<comment type="subcellular location">
    <subcellularLocation>
        <location evidence="8">Cytoplasm</location>
    </subcellularLocation>
</comment>
<dbReference type="GO" id="GO:0000287">
    <property type="term" value="F:magnesium ion binding"/>
    <property type="evidence" value="ECO:0007669"/>
    <property type="project" value="UniProtKB-UniRule"/>
</dbReference>
<dbReference type="Gene3D" id="3.40.440.10">
    <property type="entry name" value="Adenylosuccinate Synthetase, subunit A, domain 1"/>
    <property type="match status" value="1"/>
</dbReference>
<feature type="binding site" description="in other chain" evidence="8">
    <location>
        <begin position="13"/>
        <end position="16"/>
    </location>
    <ligand>
        <name>IMP</name>
        <dbReference type="ChEBI" id="CHEBI:58053"/>
        <note>ligand shared between dimeric partners</note>
    </ligand>
</feature>
<dbReference type="EMBL" id="LIUT01000008">
    <property type="protein sequence ID" value="KOR75913.1"/>
    <property type="molecule type" value="Genomic_DNA"/>
</dbReference>